<comment type="subcellular location">
    <subcellularLocation>
        <location evidence="2">Cytoplasm</location>
    </subcellularLocation>
    <subcellularLocation>
        <location evidence="1">Nucleus</location>
    </subcellularLocation>
</comment>
<evidence type="ECO:0000256" key="4">
    <source>
        <dbReference type="ARBA" id="ARBA00023242"/>
    </source>
</evidence>
<feature type="region of interest" description="Disordered" evidence="5">
    <location>
        <begin position="187"/>
        <end position="208"/>
    </location>
</feature>
<keyword evidence="3" id="KW-0963">Cytoplasm</keyword>
<evidence type="ECO:0000313" key="6">
    <source>
        <dbReference type="EMBL" id="KAL3795761.1"/>
    </source>
</evidence>
<dbReference type="GO" id="GO:0005634">
    <property type="term" value="C:nucleus"/>
    <property type="evidence" value="ECO:0007669"/>
    <property type="project" value="UniProtKB-SubCell"/>
</dbReference>
<name>A0ABD3Q715_9STRA</name>
<evidence type="ECO:0000256" key="2">
    <source>
        <dbReference type="ARBA" id="ARBA00004496"/>
    </source>
</evidence>
<keyword evidence="7" id="KW-1185">Reference proteome</keyword>
<dbReference type="InterPro" id="IPR039924">
    <property type="entry name" value="ICln/Lot5/Saf5"/>
</dbReference>
<organism evidence="6 7">
    <name type="scientific">Cyclotella cryptica</name>
    <dbReference type="NCBI Taxonomy" id="29204"/>
    <lineage>
        <taxon>Eukaryota</taxon>
        <taxon>Sar</taxon>
        <taxon>Stramenopiles</taxon>
        <taxon>Ochrophyta</taxon>
        <taxon>Bacillariophyta</taxon>
        <taxon>Coscinodiscophyceae</taxon>
        <taxon>Thalassiosirophycidae</taxon>
        <taxon>Stephanodiscales</taxon>
        <taxon>Stephanodiscaceae</taxon>
        <taxon>Cyclotella</taxon>
    </lineage>
</organism>
<evidence type="ECO:0000256" key="5">
    <source>
        <dbReference type="SAM" id="MobiDB-lite"/>
    </source>
</evidence>
<reference evidence="6 7" key="1">
    <citation type="journal article" date="2020" name="G3 (Bethesda)">
        <title>Improved Reference Genome for Cyclotella cryptica CCMP332, a Model for Cell Wall Morphogenesis, Salinity Adaptation, and Lipid Production in Diatoms (Bacillariophyta).</title>
        <authorList>
            <person name="Roberts W.R."/>
            <person name="Downey K.M."/>
            <person name="Ruck E.C."/>
            <person name="Traller J.C."/>
            <person name="Alverson A.J."/>
        </authorList>
    </citation>
    <scope>NUCLEOTIDE SEQUENCE [LARGE SCALE GENOMIC DNA]</scope>
    <source>
        <strain evidence="6 7">CCMP332</strain>
    </source>
</reference>
<evidence type="ECO:0000256" key="1">
    <source>
        <dbReference type="ARBA" id="ARBA00004123"/>
    </source>
</evidence>
<protein>
    <submittedName>
        <fullName evidence="6">Uncharacterized protein</fullName>
    </submittedName>
</protein>
<dbReference type="Proteomes" id="UP001516023">
    <property type="component" value="Unassembled WGS sequence"/>
</dbReference>
<dbReference type="GO" id="GO:0005737">
    <property type="term" value="C:cytoplasm"/>
    <property type="evidence" value="ECO:0007669"/>
    <property type="project" value="UniProtKB-SubCell"/>
</dbReference>
<comment type="caution">
    <text evidence="6">The sequence shown here is derived from an EMBL/GenBank/DDBJ whole genome shotgun (WGS) entry which is preliminary data.</text>
</comment>
<evidence type="ECO:0000313" key="7">
    <source>
        <dbReference type="Proteomes" id="UP001516023"/>
    </source>
</evidence>
<keyword evidence="4" id="KW-0539">Nucleus</keyword>
<feature type="compositionally biased region" description="Acidic residues" evidence="5">
    <location>
        <begin position="193"/>
        <end position="208"/>
    </location>
</feature>
<dbReference type="Pfam" id="PF03517">
    <property type="entry name" value="Voldacs"/>
    <property type="match status" value="1"/>
</dbReference>
<feature type="region of interest" description="Disordered" evidence="5">
    <location>
        <begin position="40"/>
        <end position="61"/>
    </location>
</feature>
<gene>
    <name evidence="6" type="ORF">HJC23_008248</name>
</gene>
<accession>A0ABD3Q715</accession>
<dbReference type="AlphaFoldDB" id="A0ABD3Q715"/>
<evidence type="ECO:0000256" key="3">
    <source>
        <dbReference type="ARBA" id="ARBA00022490"/>
    </source>
</evidence>
<sequence length="208" mass="22768">MPHVYCQLSDPAGCEGDDVGYGLALGMVASANIMDENDHESTRYEEEMQQQTEDDSSEDNGVNEVYFKPVICEHIVDKEEQAEACQLLFNALTRLASLNPAGDSDEYNGGGGLFNMFSLMAGMGQYSNGGAMDGFEADENNDVVIRFGGSNNLVENDDESEGVPEEERQAMLRRLDGILVVPPEYEILPSEDGQFDDAEDDGNDDELL</sequence>
<dbReference type="EMBL" id="JABMIG020000068">
    <property type="protein sequence ID" value="KAL3795761.1"/>
    <property type="molecule type" value="Genomic_DNA"/>
</dbReference>
<proteinExistence type="predicted"/>